<name>A0A9Q9DUA5_CURCL</name>
<dbReference type="GO" id="GO:0003677">
    <property type="term" value="F:DNA binding"/>
    <property type="evidence" value="ECO:0007669"/>
    <property type="project" value="UniProtKB-KW"/>
</dbReference>
<dbReference type="VEuPathDB" id="FungiDB:yc1106_05883"/>
<feature type="region of interest" description="Disordered" evidence="3">
    <location>
        <begin position="37"/>
        <end position="56"/>
    </location>
</feature>
<evidence type="ECO:0000256" key="1">
    <source>
        <dbReference type="ARBA" id="ARBA00023125"/>
    </source>
</evidence>
<dbReference type="AlphaFoldDB" id="A0A9Q9DUA5"/>
<organism evidence="5 6">
    <name type="scientific">Curvularia clavata</name>
    <dbReference type="NCBI Taxonomy" id="95742"/>
    <lineage>
        <taxon>Eukaryota</taxon>
        <taxon>Fungi</taxon>
        <taxon>Dikarya</taxon>
        <taxon>Ascomycota</taxon>
        <taxon>Pezizomycotina</taxon>
        <taxon>Dothideomycetes</taxon>
        <taxon>Pleosporomycetidae</taxon>
        <taxon>Pleosporales</taxon>
        <taxon>Pleosporineae</taxon>
        <taxon>Pleosporaceae</taxon>
        <taxon>Curvularia</taxon>
    </lineage>
</organism>
<evidence type="ECO:0000259" key="4">
    <source>
        <dbReference type="PROSITE" id="PS51253"/>
    </source>
</evidence>
<evidence type="ECO:0000256" key="2">
    <source>
        <dbReference type="ARBA" id="ARBA00023242"/>
    </source>
</evidence>
<dbReference type="SUPFAM" id="SSF46689">
    <property type="entry name" value="Homeodomain-like"/>
    <property type="match status" value="1"/>
</dbReference>
<dbReference type="InterPro" id="IPR006600">
    <property type="entry name" value="HTH_CenpB_DNA-bd_dom"/>
</dbReference>
<protein>
    <recommendedName>
        <fullName evidence="4">HTH CENPB-type domain-containing protein</fullName>
    </recommendedName>
</protein>
<dbReference type="Pfam" id="PF05225">
    <property type="entry name" value="HTH_psq"/>
    <property type="match status" value="1"/>
</dbReference>
<dbReference type="Proteomes" id="UP001056012">
    <property type="component" value="Chromosome 4"/>
</dbReference>
<dbReference type="InterPro" id="IPR007889">
    <property type="entry name" value="HTH_Psq"/>
</dbReference>
<keyword evidence="1" id="KW-0238">DNA-binding</keyword>
<dbReference type="PROSITE" id="PS51253">
    <property type="entry name" value="HTH_CENPB"/>
    <property type="match status" value="1"/>
</dbReference>
<proteinExistence type="predicted"/>
<dbReference type="EMBL" id="CP089277">
    <property type="protein sequence ID" value="USP78609.1"/>
    <property type="molecule type" value="Genomic_DNA"/>
</dbReference>
<feature type="compositionally biased region" description="Low complexity" evidence="3">
    <location>
        <begin position="41"/>
        <end position="55"/>
    </location>
</feature>
<keyword evidence="6" id="KW-1185">Reference proteome</keyword>
<dbReference type="OrthoDB" id="3439492at2759"/>
<accession>A0A9Q9DUA5</accession>
<evidence type="ECO:0000256" key="3">
    <source>
        <dbReference type="SAM" id="MobiDB-lite"/>
    </source>
</evidence>
<evidence type="ECO:0000313" key="6">
    <source>
        <dbReference type="Proteomes" id="UP001056012"/>
    </source>
</evidence>
<keyword evidence="2" id="KW-0539">Nucleus</keyword>
<dbReference type="Pfam" id="PF03221">
    <property type="entry name" value="HTH_Tnp_Tc5"/>
    <property type="match status" value="1"/>
</dbReference>
<sequence>MDPKELAIQNAIADLNSGIFTSRRKAAKWYGISKSTIRGRQQGQQPHATAHQQQQRLTPEQETFLVDWILDEDSRAQPPSHLRVREMATRILHMNSDYEPLRQLWVPHFIARNPRVASIVGRKIESAHTTSANYKTVKAFLKLFKHETGVALEVYTNARVLASSSKKKAYIKSPEDREWVSIIKTISATGAKLQCLVVFKGKHLQTT</sequence>
<evidence type="ECO:0000313" key="5">
    <source>
        <dbReference type="EMBL" id="USP78609.1"/>
    </source>
</evidence>
<feature type="domain" description="HTH CENPB-type" evidence="4">
    <location>
        <begin position="49"/>
        <end position="119"/>
    </location>
</feature>
<reference evidence="5" key="1">
    <citation type="submission" date="2021-12" db="EMBL/GenBank/DDBJ databases">
        <title>Curvularia clavata genome.</title>
        <authorList>
            <person name="Cao Y."/>
        </authorList>
    </citation>
    <scope>NUCLEOTIDE SEQUENCE</scope>
    <source>
        <strain evidence="5">Yc1106</strain>
    </source>
</reference>
<dbReference type="InterPro" id="IPR009057">
    <property type="entry name" value="Homeodomain-like_sf"/>
</dbReference>
<gene>
    <name evidence="5" type="ORF">yc1106_05883</name>
</gene>